<dbReference type="InterPro" id="IPR041700">
    <property type="entry name" value="OMP_b-brl_3"/>
</dbReference>
<gene>
    <name evidence="3" type="ORF">HMPREF9151_01195</name>
</gene>
<comment type="caution">
    <text evidence="3">The sequence shown here is derived from an EMBL/GenBank/DDBJ whole genome shotgun (WGS) entry which is preliminary data.</text>
</comment>
<evidence type="ECO:0000313" key="4">
    <source>
        <dbReference type="Proteomes" id="UP000010433"/>
    </source>
</evidence>
<organism evidence="3 4">
    <name type="scientific">Hoylesella saccharolytica F0055</name>
    <dbReference type="NCBI Taxonomy" id="1127699"/>
    <lineage>
        <taxon>Bacteria</taxon>
        <taxon>Pseudomonadati</taxon>
        <taxon>Bacteroidota</taxon>
        <taxon>Bacteroidia</taxon>
        <taxon>Bacteroidales</taxon>
        <taxon>Prevotellaceae</taxon>
        <taxon>Hoylesella</taxon>
    </lineage>
</organism>
<dbReference type="SUPFAM" id="SSF56935">
    <property type="entry name" value="Porins"/>
    <property type="match status" value="1"/>
</dbReference>
<accession>L1NBU1</accession>
<dbReference type="Pfam" id="PF14905">
    <property type="entry name" value="OMP_b-brl_3"/>
    <property type="match status" value="1"/>
</dbReference>
<feature type="domain" description="Outer membrane protein beta-barrel" evidence="2">
    <location>
        <begin position="448"/>
        <end position="801"/>
    </location>
</feature>
<evidence type="ECO:0000259" key="2">
    <source>
        <dbReference type="Pfam" id="PF14905"/>
    </source>
</evidence>
<dbReference type="Pfam" id="PF13715">
    <property type="entry name" value="CarbopepD_reg_2"/>
    <property type="match status" value="1"/>
</dbReference>
<dbReference type="STRING" id="1127699.HMPREF9151_01195"/>
<dbReference type="EMBL" id="AMEP01000082">
    <property type="protein sequence ID" value="EKY00808.1"/>
    <property type="molecule type" value="Genomic_DNA"/>
</dbReference>
<dbReference type="Proteomes" id="UP000010433">
    <property type="component" value="Unassembled WGS sequence"/>
</dbReference>
<reference evidence="3 4" key="1">
    <citation type="submission" date="2012-05" db="EMBL/GenBank/DDBJ databases">
        <authorList>
            <person name="Weinstock G."/>
            <person name="Sodergren E."/>
            <person name="Lobos E.A."/>
            <person name="Fulton L."/>
            <person name="Fulton R."/>
            <person name="Courtney L."/>
            <person name="Fronick C."/>
            <person name="O'Laughlin M."/>
            <person name="Godfrey J."/>
            <person name="Wilson R.M."/>
            <person name="Miner T."/>
            <person name="Farmer C."/>
            <person name="Delehaunty K."/>
            <person name="Cordes M."/>
            <person name="Minx P."/>
            <person name="Tomlinson C."/>
            <person name="Chen J."/>
            <person name="Wollam A."/>
            <person name="Pepin K.H."/>
            <person name="Bhonagiri V."/>
            <person name="Zhang X."/>
            <person name="Suruliraj S."/>
            <person name="Warren W."/>
            <person name="Mitreva M."/>
            <person name="Mardis E.R."/>
            <person name="Wilson R.K."/>
        </authorList>
    </citation>
    <scope>NUCLEOTIDE SEQUENCE [LARGE SCALE GENOMIC DNA]</scope>
    <source>
        <strain evidence="3 4">F0055</strain>
    </source>
</reference>
<evidence type="ECO:0000313" key="3">
    <source>
        <dbReference type="EMBL" id="EKY00808.1"/>
    </source>
</evidence>
<evidence type="ECO:0000256" key="1">
    <source>
        <dbReference type="SAM" id="MobiDB-lite"/>
    </source>
</evidence>
<dbReference type="AlphaFoldDB" id="L1NBU1"/>
<proteinExistence type="predicted"/>
<keyword evidence="4" id="KW-1185">Reference proteome</keyword>
<feature type="region of interest" description="Disordered" evidence="1">
    <location>
        <begin position="953"/>
        <end position="997"/>
    </location>
</feature>
<dbReference type="RefSeq" id="WP_009162410.1">
    <property type="nucleotide sequence ID" value="NZ_KB290994.1"/>
</dbReference>
<name>L1NBU1_9BACT</name>
<dbReference type="PATRIC" id="fig|1127699.3.peg.1106"/>
<dbReference type="HOGENOM" id="CLU_012729_0_1_10"/>
<sequence length="997" mass="112582">MRRFCLGLLLVCFAAATYGQERKVRGTLIDRDSKEALTQTTVQLLKTDSTFVAGAISNEKGEFVITAPENSKYLLKISSVGYPTYFRKLEISADTDLNLGEIVMKADAIMLKGATVTAQAVKVTVREDTFVYNSAAFRTPEGSTIEELVKRLPGAQIGDDGKITINGKEVKKILIDGKEFMTGDTKTALKNLPISIVDKIKAYDERSDLARVSGIDDGDEQTVLDFGIKKGMNKGFFGNADLSAGTYKRYSDRLMGAFFKDDYRVMLFANANNTNDMGFPGGGGRGNFGRGRNGLNASKMLGTNFNYEKKNKLKIDWSVRWNHSDGDISSKMSSENFVSTAGSFTNSLNQNYTRGNQWNANGRLEWQPDTMTNIMFRPSFSYSSADGTVMSTSAAYNDNPYNYVTDPLSAASIAQMAADSVMVNTRRQTQISYNESKKAEGMLQLNRKLSTNGRNITLRVDADYADKDNRALSLTDVHLYHVKNTLNTDSTYQTNRYNLRPTTSWNYSLQATYSEPLWRSVFLQFRYKYGYSYSKSNRSTYNFSNLGEGFFAGISPLYRGWNSYLSLLSNPYETYLDNRLSRYSEYKNHTQEMELLLRFLGKKYKLNAGVMVQPQKSHFVQTYQGVHTDTMRTVTNITPTFEFRYRFSDVSKLRINYRGTTSQPAMADLLDITDDSDPLNISKGNPGLQPSFTNSLRFFYNTYIEKRQQAFMSFFDYSNTRNAISNRVVYDETTGGRISQPDNINGNWNMNAGLMYSTAIDTAGVWNVNTFSNIGYNNYVGYISLSRTSSSQRNVTRSLNLSERLAGSYRNSWLEVELDGSFTYAHSKNQLQLQNNLNTWQFAYGGTVNVTLPWGMQLATDLHQNSRRGYSDKSLNTNELVWNAQLSQSFLKGSPLNVSLQFYDLLQRQSNFSRVINAYQRTDTEYNSINSYVMLHVVYRLNLFGGKEARQQMRNNRRPDGDGPGMPPGGPDGRDNKKRFGNSRPPRIGMGGPMMAF</sequence>
<dbReference type="SUPFAM" id="SSF49478">
    <property type="entry name" value="Cna protein B-type domain"/>
    <property type="match status" value="1"/>
</dbReference>
<dbReference type="OrthoDB" id="603275at2"/>
<protein>
    <recommendedName>
        <fullName evidence="2">Outer membrane protein beta-barrel domain-containing protein</fullName>
    </recommendedName>
</protein>